<name>A0A9E8CSC2_9HYPH</name>
<dbReference type="InterPro" id="IPR005119">
    <property type="entry name" value="LysR_subst-bd"/>
</dbReference>
<dbReference type="GO" id="GO:0003700">
    <property type="term" value="F:DNA-binding transcription factor activity"/>
    <property type="evidence" value="ECO:0007669"/>
    <property type="project" value="InterPro"/>
</dbReference>
<accession>A0A9E8CSC2</accession>
<organism evidence="6">
    <name type="scientific">Bosea sp. NBC_00436</name>
    <dbReference type="NCBI Taxonomy" id="2969620"/>
    <lineage>
        <taxon>Bacteria</taxon>
        <taxon>Pseudomonadati</taxon>
        <taxon>Pseudomonadota</taxon>
        <taxon>Alphaproteobacteria</taxon>
        <taxon>Hyphomicrobiales</taxon>
        <taxon>Boseaceae</taxon>
        <taxon>Bosea</taxon>
    </lineage>
</organism>
<dbReference type="PANTHER" id="PTHR30126:SF91">
    <property type="entry name" value="LYSR FAMILY TRANSCRIPTIONAL REGULATOR"/>
    <property type="match status" value="1"/>
</dbReference>
<evidence type="ECO:0000256" key="2">
    <source>
        <dbReference type="ARBA" id="ARBA00023015"/>
    </source>
</evidence>
<dbReference type="InterPro" id="IPR036390">
    <property type="entry name" value="WH_DNA-bd_sf"/>
</dbReference>
<evidence type="ECO:0000259" key="5">
    <source>
        <dbReference type="PROSITE" id="PS50931"/>
    </source>
</evidence>
<keyword evidence="3" id="KW-0238">DNA-binding</keyword>
<evidence type="ECO:0000256" key="3">
    <source>
        <dbReference type="ARBA" id="ARBA00023125"/>
    </source>
</evidence>
<dbReference type="Pfam" id="PF03466">
    <property type="entry name" value="LysR_substrate"/>
    <property type="match status" value="1"/>
</dbReference>
<dbReference type="FunFam" id="1.10.10.10:FF:000001">
    <property type="entry name" value="LysR family transcriptional regulator"/>
    <property type="match status" value="1"/>
</dbReference>
<keyword evidence="2" id="KW-0805">Transcription regulation</keyword>
<evidence type="ECO:0000313" key="6">
    <source>
        <dbReference type="EMBL" id="UZF86936.1"/>
    </source>
</evidence>
<comment type="similarity">
    <text evidence="1">Belongs to the LysR transcriptional regulatory family.</text>
</comment>
<dbReference type="EMBL" id="CP102774">
    <property type="protein sequence ID" value="UZF86936.1"/>
    <property type="molecule type" value="Genomic_DNA"/>
</dbReference>
<dbReference type="GO" id="GO:0000976">
    <property type="term" value="F:transcription cis-regulatory region binding"/>
    <property type="evidence" value="ECO:0007669"/>
    <property type="project" value="TreeGrafter"/>
</dbReference>
<feature type="domain" description="HTH lysR-type" evidence="5">
    <location>
        <begin position="5"/>
        <end position="62"/>
    </location>
</feature>
<dbReference type="Pfam" id="PF00126">
    <property type="entry name" value="HTH_1"/>
    <property type="match status" value="1"/>
</dbReference>
<keyword evidence="4" id="KW-0804">Transcription</keyword>
<evidence type="ECO:0000256" key="1">
    <source>
        <dbReference type="ARBA" id="ARBA00009437"/>
    </source>
</evidence>
<dbReference type="PROSITE" id="PS50931">
    <property type="entry name" value="HTH_LYSR"/>
    <property type="match status" value="1"/>
</dbReference>
<evidence type="ECO:0000256" key="4">
    <source>
        <dbReference type="ARBA" id="ARBA00023163"/>
    </source>
</evidence>
<reference evidence="6" key="1">
    <citation type="submission" date="2022-08" db="EMBL/GenBank/DDBJ databases">
        <title>Complete Genome Sequences of 2 Bosea sp. soil isolates.</title>
        <authorList>
            <person name="Alvarez Arevalo M."/>
            <person name="Sterndorff E.B."/>
            <person name="Faurdal D."/>
            <person name="Joergensen T.S."/>
            <person name="Weber T."/>
        </authorList>
    </citation>
    <scope>NUCLEOTIDE SEQUENCE</scope>
    <source>
        <strain evidence="6">NBC_00436</strain>
    </source>
</reference>
<dbReference type="PRINTS" id="PR00039">
    <property type="entry name" value="HTHLYSR"/>
</dbReference>
<dbReference type="Gene3D" id="1.10.10.10">
    <property type="entry name" value="Winged helix-like DNA-binding domain superfamily/Winged helix DNA-binding domain"/>
    <property type="match status" value="1"/>
</dbReference>
<dbReference type="InterPro" id="IPR000847">
    <property type="entry name" value="LysR_HTH_N"/>
</dbReference>
<sequence>MLDNLSLDQMRMFLTVCDSGSFRAAAKQLCRVQSAVSHAIAKLEEELGVRLFDRSGHRPVPTPEGRALLANVRDVLLRVDAMRARARGLREGVELELSLTIDVLFPPLLVGAALAEMSLAYPSVAIRLSAEALGGPITALLEQRSQVSVIVGESFRDPRIAIVALTSIEMIAVAAPRHPLARADGRALDAAALADHLQIVQFDRSPLTDQRDIGVISPRTCRVGGQDIKHAMIRAGLGWGRLPSWLAAEDLASGRLVRVETGVLGRRGQLPAEAYIGHRLDAPLGPAARSFAAALTRLCSDS</sequence>
<proteinExistence type="inferred from homology"/>
<dbReference type="Gene3D" id="3.40.190.290">
    <property type="match status" value="1"/>
</dbReference>
<dbReference type="SUPFAM" id="SSF53850">
    <property type="entry name" value="Periplasmic binding protein-like II"/>
    <property type="match status" value="1"/>
</dbReference>
<dbReference type="AlphaFoldDB" id="A0A9E8CSC2"/>
<dbReference type="PANTHER" id="PTHR30126">
    <property type="entry name" value="HTH-TYPE TRANSCRIPTIONAL REGULATOR"/>
    <property type="match status" value="1"/>
</dbReference>
<dbReference type="SUPFAM" id="SSF46785">
    <property type="entry name" value="Winged helix' DNA-binding domain"/>
    <property type="match status" value="1"/>
</dbReference>
<dbReference type="InterPro" id="IPR036388">
    <property type="entry name" value="WH-like_DNA-bd_sf"/>
</dbReference>
<gene>
    <name evidence="6" type="ORF">NWE54_24805</name>
</gene>
<protein>
    <submittedName>
        <fullName evidence="6">LysR family transcriptional regulator</fullName>
    </submittedName>
</protein>